<accession>A0ABX1AMZ6</accession>
<proteinExistence type="predicted"/>
<protein>
    <submittedName>
        <fullName evidence="1">Uncharacterized protein</fullName>
    </submittedName>
</protein>
<evidence type="ECO:0000313" key="1">
    <source>
        <dbReference type="EMBL" id="NJP68468.1"/>
    </source>
</evidence>
<dbReference type="Proteomes" id="UP000746503">
    <property type="component" value="Unassembled WGS sequence"/>
</dbReference>
<gene>
    <name evidence="1" type="ORF">HCJ92_19755</name>
</gene>
<reference evidence="1 2" key="1">
    <citation type="submission" date="2020-03" db="EMBL/GenBank/DDBJ databases">
        <title>Draft genome of Streptomyces sp. ventii, isolated from the Axial Seamount in the Pacific Ocean, and resequencing of the two type strains Streptomyces lonarensis strain NCL 716 and Streptomyces bohaiensis strain 11A07.</title>
        <authorList>
            <person name="Loughran R.M."/>
            <person name="Pfannmuller K.M."/>
            <person name="Wasson B.J."/>
            <person name="Deadmond M.C."/>
            <person name="Paddock B.E."/>
            <person name="Koyack M.J."/>
            <person name="Gallegos D.A."/>
            <person name="Mitchell E.A."/>
            <person name="Ushijima B."/>
            <person name="Saw J.H."/>
            <person name="Mcphail K.L."/>
            <person name="Videau P."/>
        </authorList>
    </citation>
    <scope>NUCLEOTIDE SEQUENCE [LARGE SCALE GENOMIC DNA]</scope>
    <source>
        <strain evidence="2">5675061</strain>
    </source>
</reference>
<organism evidence="1 2">
    <name type="scientific">Streptomyces spiramenti</name>
    <dbReference type="NCBI Taxonomy" id="2720606"/>
    <lineage>
        <taxon>Bacteria</taxon>
        <taxon>Bacillati</taxon>
        <taxon>Actinomycetota</taxon>
        <taxon>Actinomycetes</taxon>
        <taxon>Kitasatosporales</taxon>
        <taxon>Streptomycetaceae</taxon>
        <taxon>Streptomyces</taxon>
    </lineage>
</organism>
<evidence type="ECO:0000313" key="2">
    <source>
        <dbReference type="Proteomes" id="UP000746503"/>
    </source>
</evidence>
<dbReference type="RefSeq" id="WP_167934966.1">
    <property type="nucleotide sequence ID" value="NZ_JAAVJB010000217.1"/>
</dbReference>
<name>A0ABX1AMZ6_9ACTN</name>
<comment type="caution">
    <text evidence="1">The sequence shown here is derived from an EMBL/GenBank/DDBJ whole genome shotgun (WGS) entry which is preliminary data.</text>
</comment>
<keyword evidence="2" id="KW-1185">Reference proteome</keyword>
<sequence>MPRTLTTLSFAAFCGYRRGAYLDYATLRLGSPRAGRIVVDATFADLAREWGRVISSESPAAAAWRFLTSRTELAVQAGRDGRPAARRPRLSARHADALSLVHCLRLSTDEAADLIGVPRTRLLADLRAAERRLAPEGHSCGIFQP</sequence>
<dbReference type="EMBL" id="JAAVJB010000217">
    <property type="protein sequence ID" value="NJP68468.1"/>
    <property type="molecule type" value="Genomic_DNA"/>
</dbReference>